<dbReference type="AlphaFoldDB" id="A0A5E4Y2E2"/>
<feature type="transmembrane region" description="Helical" evidence="5">
    <location>
        <begin position="119"/>
        <end position="137"/>
    </location>
</feature>
<feature type="transmembrane region" description="Helical" evidence="5">
    <location>
        <begin position="22"/>
        <end position="40"/>
    </location>
</feature>
<dbReference type="Pfam" id="PF07681">
    <property type="entry name" value="DoxX"/>
    <property type="match status" value="1"/>
</dbReference>
<name>A0A5E4Y2E2_9BURK</name>
<evidence type="ECO:0000256" key="4">
    <source>
        <dbReference type="ARBA" id="ARBA00023136"/>
    </source>
</evidence>
<evidence type="ECO:0000256" key="3">
    <source>
        <dbReference type="ARBA" id="ARBA00022989"/>
    </source>
</evidence>
<proteinExistence type="predicted"/>
<keyword evidence="4 5" id="KW-0472">Membrane</keyword>
<organism evidence="6 7">
    <name type="scientific">Pandoraea iniqua</name>
    <dbReference type="NCBI Taxonomy" id="2508288"/>
    <lineage>
        <taxon>Bacteria</taxon>
        <taxon>Pseudomonadati</taxon>
        <taxon>Pseudomonadota</taxon>
        <taxon>Betaproteobacteria</taxon>
        <taxon>Burkholderiales</taxon>
        <taxon>Burkholderiaceae</taxon>
        <taxon>Pandoraea</taxon>
    </lineage>
</organism>
<sequence>MRLLGGVTMRSSTVARWQPAPALRWIALLLLCATYLQGGLDKAMDFDGAIAEMRHFGVSPAAPMAAAVIVLELGASALILTGIYRWLGAVALAAFTLFATFVALRFWEMPQPGRFMAENAFFEHLGLVGGFLLVAWHDWKSRADA</sequence>
<evidence type="ECO:0000313" key="7">
    <source>
        <dbReference type="Proteomes" id="UP000333828"/>
    </source>
</evidence>
<protein>
    <submittedName>
        <fullName evidence="6">DoxX family protein</fullName>
    </submittedName>
</protein>
<evidence type="ECO:0000313" key="6">
    <source>
        <dbReference type="EMBL" id="VVE42780.1"/>
    </source>
</evidence>
<dbReference type="GO" id="GO:0016020">
    <property type="term" value="C:membrane"/>
    <property type="evidence" value="ECO:0007669"/>
    <property type="project" value="UniProtKB-SubCell"/>
</dbReference>
<keyword evidence="3 5" id="KW-1133">Transmembrane helix</keyword>
<feature type="transmembrane region" description="Helical" evidence="5">
    <location>
        <begin position="61"/>
        <end position="80"/>
    </location>
</feature>
<keyword evidence="7" id="KW-1185">Reference proteome</keyword>
<dbReference type="EMBL" id="CABPSI010000005">
    <property type="protein sequence ID" value="VVE42780.1"/>
    <property type="molecule type" value="Genomic_DNA"/>
</dbReference>
<dbReference type="InterPro" id="IPR032808">
    <property type="entry name" value="DoxX"/>
</dbReference>
<reference evidence="6 7" key="1">
    <citation type="submission" date="2019-08" db="EMBL/GenBank/DDBJ databases">
        <authorList>
            <person name="Peeters C."/>
        </authorList>
    </citation>
    <scope>NUCLEOTIDE SEQUENCE [LARGE SCALE GENOMIC DNA]</scope>
    <source>
        <strain evidence="6 7">LMG 31115</strain>
    </source>
</reference>
<feature type="transmembrane region" description="Helical" evidence="5">
    <location>
        <begin position="86"/>
        <end position="107"/>
    </location>
</feature>
<evidence type="ECO:0000256" key="1">
    <source>
        <dbReference type="ARBA" id="ARBA00004141"/>
    </source>
</evidence>
<dbReference type="Proteomes" id="UP000333828">
    <property type="component" value="Unassembled WGS sequence"/>
</dbReference>
<evidence type="ECO:0000256" key="5">
    <source>
        <dbReference type="SAM" id="Phobius"/>
    </source>
</evidence>
<keyword evidence="2 5" id="KW-0812">Transmembrane</keyword>
<evidence type="ECO:0000256" key="2">
    <source>
        <dbReference type="ARBA" id="ARBA00022692"/>
    </source>
</evidence>
<gene>
    <name evidence="6" type="ORF">PIN31115_04219</name>
</gene>
<accession>A0A5E4Y2E2</accession>
<comment type="subcellular location">
    <subcellularLocation>
        <location evidence="1">Membrane</location>
        <topology evidence="1">Multi-pass membrane protein</topology>
    </subcellularLocation>
</comment>